<dbReference type="GO" id="GO:0016787">
    <property type="term" value="F:hydrolase activity"/>
    <property type="evidence" value="ECO:0007669"/>
    <property type="project" value="UniProtKB-KW"/>
</dbReference>
<proteinExistence type="predicted"/>
<comment type="cofactor">
    <cofactor evidence="1">
        <name>Mg(2+)</name>
        <dbReference type="ChEBI" id="CHEBI:18420"/>
    </cofactor>
</comment>
<keyword evidence="6" id="KW-1185">Reference proteome</keyword>
<dbReference type="Gene3D" id="3.90.79.10">
    <property type="entry name" value="Nucleoside Triphosphate Pyrophosphohydrolase"/>
    <property type="match status" value="1"/>
</dbReference>
<keyword evidence="2 5" id="KW-0378">Hydrolase</keyword>
<dbReference type="STRING" id="1479485.DA73_0216505"/>
<dbReference type="PANTHER" id="PTHR11839:SF18">
    <property type="entry name" value="NUDIX HYDROLASE DOMAIN-CONTAINING PROTEIN"/>
    <property type="match status" value="1"/>
</dbReference>
<dbReference type="PROSITE" id="PS51462">
    <property type="entry name" value="NUDIX"/>
    <property type="match status" value="1"/>
</dbReference>
<dbReference type="GO" id="GO:0005829">
    <property type="term" value="C:cytosol"/>
    <property type="evidence" value="ECO:0007669"/>
    <property type="project" value="TreeGrafter"/>
</dbReference>
<dbReference type="Pfam" id="PF00293">
    <property type="entry name" value="NUDIX"/>
    <property type="match status" value="1"/>
</dbReference>
<reference evidence="5" key="1">
    <citation type="journal article" date="2015" name="Genome Announc.">
        <title>Draft Genome Sequence of Tolypothrix boutellei Strain VB521301.</title>
        <authorList>
            <person name="Chandrababunaidu M.M."/>
            <person name="Singh D."/>
            <person name="Sen D."/>
            <person name="Bhan S."/>
            <person name="Das S."/>
            <person name="Gupta A."/>
            <person name="Adhikary S.P."/>
            <person name="Tripathy S."/>
        </authorList>
    </citation>
    <scope>NUCLEOTIDE SEQUENCE</scope>
    <source>
        <strain evidence="5">VB521301</strain>
    </source>
</reference>
<organism evidence="5">
    <name type="scientific">Tolypothrix bouteillei VB521301</name>
    <dbReference type="NCBI Taxonomy" id="1479485"/>
    <lineage>
        <taxon>Bacteria</taxon>
        <taxon>Bacillati</taxon>
        <taxon>Cyanobacteriota</taxon>
        <taxon>Cyanophyceae</taxon>
        <taxon>Nostocales</taxon>
        <taxon>Tolypothrichaceae</taxon>
        <taxon>Tolypothrix</taxon>
    </lineage>
</organism>
<name>A0A0C1R321_9CYAN</name>
<dbReference type="Proteomes" id="UP000029738">
    <property type="component" value="Unassembled WGS sequence"/>
</dbReference>
<protein>
    <submittedName>
        <fullName evidence="5">NUDIX hydrolase</fullName>
    </submittedName>
</protein>
<sequence>MPLGRELPQLLKQRLFYKGRKFDFEVNRLRLPNNSEGEWECIRHPGGALVIPVTSEGKLLLVRQYRFAAQGRLFEFPAGTVEYGEDPLATIQREIQEETGFRAHKWQKLGEFFLAPGYSSEIIYAFLAQDLEKLDEPPPQDEDEDMETVFFTPQELEKAILDGEQVDAKSITSFFLARPFLNQ</sequence>
<dbReference type="InterPro" id="IPR000086">
    <property type="entry name" value="NUDIX_hydrolase_dom"/>
</dbReference>
<feature type="domain" description="Nudix hydrolase" evidence="3">
    <location>
        <begin position="42"/>
        <end position="173"/>
    </location>
</feature>
<dbReference type="RefSeq" id="WP_038075369.1">
    <property type="nucleotide sequence ID" value="NZ_JHEG04000001.1"/>
</dbReference>
<accession>A0A0C1R321</accession>
<dbReference type="OrthoDB" id="9806150at2"/>
<dbReference type="InterPro" id="IPR015797">
    <property type="entry name" value="NUDIX_hydrolase-like_dom_sf"/>
</dbReference>
<gene>
    <name evidence="5" type="ORF">DA73_0216505</name>
    <name evidence="4" type="ORF">DA73_0400012190</name>
</gene>
<evidence type="ECO:0000313" key="5">
    <source>
        <dbReference type="EMBL" id="KIE10208.1"/>
    </source>
</evidence>
<dbReference type="EMBL" id="JHEG02000048">
    <property type="protein sequence ID" value="KIE10208.1"/>
    <property type="molecule type" value="Genomic_DNA"/>
</dbReference>
<evidence type="ECO:0000256" key="2">
    <source>
        <dbReference type="ARBA" id="ARBA00022801"/>
    </source>
</evidence>
<dbReference type="CDD" id="cd03424">
    <property type="entry name" value="NUDIX_ADPRase_Nudt5_UGPPase_Nudt14"/>
    <property type="match status" value="1"/>
</dbReference>
<comment type="caution">
    <text evidence="5">The sequence shown here is derived from an EMBL/GenBank/DDBJ whole genome shotgun (WGS) entry which is preliminary data.</text>
</comment>
<dbReference type="GO" id="GO:0019693">
    <property type="term" value="P:ribose phosphate metabolic process"/>
    <property type="evidence" value="ECO:0007669"/>
    <property type="project" value="TreeGrafter"/>
</dbReference>
<reference evidence="4" key="2">
    <citation type="submission" date="2019-11" db="EMBL/GenBank/DDBJ databases">
        <title>Improved Assembly of Tolypothrix boutellei genome.</title>
        <authorList>
            <person name="Sarangi A.N."/>
            <person name="Mukherjee M."/>
            <person name="Ghosh S."/>
            <person name="Singh D."/>
            <person name="Das A."/>
            <person name="Kant S."/>
            <person name="Prusty A."/>
            <person name="Tripathy S."/>
        </authorList>
    </citation>
    <scope>NUCLEOTIDE SEQUENCE</scope>
    <source>
        <strain evidence="4">VB521301</strain>
    </source>
</reference>
<dbReference type="GO" id="GO:0006753">
    <property type="term" value="P:nucleoside phosphate metabolic process"/>
    <property type="evidence" value="ECO:0007669"/>
    <property type="project" value="TreeGrafter"/>
</dbReference>
<evidence type="ECO:0000256" key="1">
    <source>
        <dbReference type="ARBA" id="ARBA00001946"/>
    </source>
</evidence>
<dbReference type="PROSITE" id="PS00893">
    <property type="entry name" value="NUDIX_BOX"/>
    <property type="match status" value="1"/>
</dbReference>
<dbReference type="AlphaFoldDB" id="A0A0C1R321"/>
<dbReference type="EMBL" id="JHEG04000001">
    <property type="protein sequence ID" value="KAF3886144.1"/>
    <property type="molecule type" value="Genomic_DNA"/>
</dbReference>
<evidence type="ECO:0000313" key="4">
    <source>
        <dbReference type="EMBL" id="KAF3886144.1"/>
    </source>
</evidence>
<evidence type="ECO:0000259" key="3">
    <source>
        <dbReference type="PROSITE" id="PS51462"/>
    </source>
</evidence>
<dbReference type="PANTHER" id="PTHR11839">
    <property type="entry name" value="UDP/ADP-SUGAR PYROPHOSPHATASE"/>
    <property type="match status" value="1"/>
</dbReference>
<evidence type="ECO:0000313" key="6">
    <source>
        <dbReference type="Proteomes" id="UP000029738"/>
    </source>
</evidence>
<dbReference type="InterPro" id="IPR020084">
    <property type="entry name" value="NUDIX_hydrolase_CS"/>
</dbReference>
<dbReference type="SUPFAM" id="SSF55811">
    <property type="entry name" value="Nudix"/>
    <property type="match status" value="1"/>
</dbReference>